<dbReference type="OrthoDB" id="9802097at2"/>
<dbReference type="HAMAP" id="MF_00336">
    <property type="entry name" value="BioD"/>
    <property type="match status" value="1"/>
</dbReference>
<comment type="function">
    <text evidence="8">Catalyzes a mechanistically unusual reaction, the ATP-dependent insertion of CO2 between the N7 and N8 nitrogen atoms of 7,8-diaminopelargonic acid (DAPA, also called 7,8-diammoniononanoate) to form a ureido ring.</text>
</comment>
<evidence type="ECO:0000256" key="1">
    <source>
        <dbReference type="ARBA" id="ARBA00022490"/>
    </source>
</evidence>
<feature type="binding site" evidence="8">
    <location>
        <begin position="114"/>
        <end position="117"/>
    </location>
    <ligand>
        <name>ATP</name>
        <dbReference type="ChEBI" id="CHEBI:30616"/>
    </ligand>
</feature>
<comment type="catalytic activity">
    <reaction evidence="8">
        <text>(7R,8S)-7,8-diammoniononanoate + CO2 + ATP = (4R,5S)-dethiobiotin + ADP + phosphate + 3 H(+)</text>
        <dbReference type="Rhea" id="RHEA:15805"/>
        <dbReference type="ChEBI" id="CHEBI:15378"/>
        <dbReference type="ChEBI" id="CHEBI:16526"/>
        <dbReference type="ChEBI" id="CHEBI:30616"/>
        <dbReference type="ChEBI" id="CHEBI:43474"/>
        <dbReference type="ChEBI" id="CHEBI:149469"/>
        <dbReference type="ChEBI" id="CHEBI:149473"/>
        <dbReference type="ChEBI" id="CHEBI:456216"/>
        <dbReference type="EC" id="6.3.3.3"/>
    </reaction>
</comment>
<keyword evidence="10" id="KW-1185">Reference proteome</keyword>
<evidence type="ECO:0000256" key="5">
    <source>
        <dbReference type="ARBA" id="ARBA00022756"/>
    </source>
</evidence>
<dbReference type="GO" id="GO:0005524">
    <property type="term" value="F:ATP binding"/>
    <property type="evidence" value="ECO:0007669"/>
    <property type="project" value="UniProtKB-UniRule"/>
</dbReference>
<sequence>MSRTFFVTGTDTEVGKTAVSCALLRAAAAQGFKTAAVKPVAAGCDPSGHNEDALQLMAAMTAELDYAQVNPVALEPAIAPHIAAARAGKTVQASRLAGLCRGVMLSGADFILIEGAGGWRVPISPRETLADLAAQLQVEVILVVGMRLGCINHALLTAEAIRRDGLKLAGWIANQPAGEMNCYRENLETLQRMLPAPCLGEVPHLVPWSADIAAGSIDLQQL</sequence>
<feature type="binding site" evidence="8">
    <location>
        <position position="52"/>
    </location>
    <ligand>
        <name>Mg(2+)</name>
        <dbReference type="ChEBI" id="CHEBI:18420"/>
    </ligand>
</feature>
<feature type="binding site" evidence="8">
    <location>
        <begin position="174"/>
        <end position="175"/>
    </location>
    <ligand>
        <name>ATP</name>
        <dbReference type="ChEBI" id="CHEBI:30616"/>
    </ligand>
</feature>
<feature type="binding site" evidence="8">
    <location>
        <position position="52"/>
    </location>
    <ligand>
        <name>ATP</name>
        <dbReference type="ChEBI" id="CHEBI:30616"/>
    </ligand>
</feature>
<keyword evidence="3 8" id="KW-0479">Metal-binding</keyword>
<dbReference type="PANTHER" id="PTHR43210:SF5">
    <property type="entry name" value="DETHIOBIOTIN SYNTHETASE"/>
    <property type="match status" value="1"/>
</dbReference>
<dbReference type="PANTHER" id="PTHR43210">
    <property type="entry name" value="DETHIOBIOTIN SYNTHETASE"/>
    <property type="match status" value="1"/>
</dbReference>
<dbReference type="PIRSF" id="PIRSF006755">
    <property type="entry name" value="DTB_synth"/>
    <property type="match status" value="1"/>
</dbReference>
<keyword evidence="7 8" id="KW-0460">Magnesium</keyword>
<keyword evidence="5 8" id="KW-0093">Biotin biosynthesis</keyword>
<comment type="subcellular location">
    <subcellularLocation>
        <location evidence="8">Cytoplasm</location>
    </subcellularLocation>
</comment>
<evidence type="ECO:0000256" key="4">
    <source>
        <dbReference type="ARBA" id="ARBA00022741"/>
    </source>
</evidence>
<dbReference type="AlphaFoldDB" id="A0A2N5X8G6"/>
<dbReference type="GO" id="GO:0042803">
    <property type="term" value="F:protein homodimerization activity"/>
    <property type="evidence" value="ECO:0007669"/>
    <property type="project" value="UniProtKB-ARBA"/>
</dbReference>
<organism evidence="9 10">
    <name type="scientific">Pseudohalioglobus lutimaris</name>
    <dbReference type="NCBI Taxonomy" id="1737061"/>
    <lineage>
        <taxon>Bacteria</taxon>
        <taxon>Pseudomonadati</taxon>
        <taxon>Pseudomonadota</taxon>
        <taxon>Gammaproteobacteria</taxon>
        <taxon>Cellvibrionales</taxon>
        <taxon>Halieaceae</taxon>
        <taxon>Pseudohalioglobus</taxon>
    </lineage>
</organism>
<dbReference type="CDD" id="cd03109">
    <property type="entry name" value="DTBS"/>
    <property type="match status" value="1"/>
</dbReference>
<dbReference type="RefSeq" id="WP_101517024.1">
    <property type="nucleotide sequence ID" value="NZ_PKUS01000001.1"/>
</dbReference>
<dbReference type="InterPro" id="IPR027417">
    <property type="entry name" value="P-loop_NTPase"/>
</dbReference>
<dbReference type="GO" id="GO:0009102">
    <property type="term" value="P:biotin biosynthetic process"/>
    <property type="evidence" value="ECO:0007669"/>
    <property type="project" value="UniProtKB-UniRule"/>
</dbReference>
<reference evidence="9 10" key="1">
    <citation type="submission" date="2018-01" db="EMBL/GenBank/DDBJ databases">
        <title>The draft genome sequence of Halioglobus lutimaris HF004.</title>
        <authorList>
            <person name="Du Z.-J."/>
            <person name="Shi M.-J."/>
        </authorList>
    </citation>
    <scope>NUCLEOTIDE SEQUENCE [LARGE SCALE GENOMIC DNA]</scope>
    <source>
        <strain evidence="9 10">HF004</strain>
    </source>
</reference>
<keyword evidence="2 8" id="KW-0436">Ligase</keyword>
<dbReference type="EMBL" id="PKUS01000001">
    <property type="protein sequence ID" value="PLW70787.1"/>
    <property type="molecule type" value="Genomic_DNA"/>
</dbReference>
<comment type="caution">
    <text evidence="8">Lacks conserved residue(s) required for the propagation of feature annotation.</text>
</comment>
<comment type="subunit">
    <text evidence="8">Homodimer.</text>
</comment>
<dbReference type="UniPathway" id="UPA00078">
    <property type="reaction ID" value="UER00161"/>
</dbReference>
<name>A0A2N5X8G6_9GAMM</name>
<protein>
    <recommendedName>
        <fullName evidence="8">ATP-dependent dethiobiotin synthetase BioD</fullName>
        <ecNumber evidence="8">6.3.3.3</ecNumber>
    </recommendedName>
    <alternativeName>
        <fullName evidence="8">DTB synthetase</fullName>
        <shortName evidence="8">DTBS</shortName>
    </alternativeName>
    <alternativeName>
        <fullName evidence="8">Dethiobiotin synthase</fullName>
    </alternativeName>
</protein>
<accession>A0A2N5X8G6</accession>
<evidence type="ECO:0000256" key="2">
    <source>
        <dbReference type="ARBA" id="ARBA00022598"/>
    </source>
</evidence>
<comment type="similarity">
    <text evidence="8">Belongs to the dethiobiotin synthetase family.</text>
</comment>
<evidence type="ECO:0000313" key="9">
    <source>
        <dbReference type="EMBL" id="PLW70787.1"/>
    </source>
</evidence>
<evidence type="ECO:0000313" key="10">
    <source>
        <dbReference type="Proteomes" id="UP000235005"/>
    </source>
</evidence>
<dbReference type="EC" id="6.3.3.3" evidence="8"/>
<evidence type="ECO:0000256" key="3">
    <source>
        <dbReference type="ARBA" id="ARBA00022723"/>
    </source>
</evidence>
<comment type="pathway">
    <text evidence="8">Cofactor biosynthesis; biotin biosynthesis; biotin from 7,8-diaminononanoate: step 1/2.</text>
</comment>
<comment type="caution">
    <text evidence="9">The sequence shown here is derived from an EMBL/GenBank/DDBJ whole genome shotgun (WGS) entry which is preliminary data.</text>
</comment>
<feature type="binding site" evidence="8">
    <location>
        <position position="17"/>
    </location>
    <ligand>
        <name>Mg(2+)</name>
        <dbReference type="ChEBI" id="CHEBI:18420"/>
    </ligand>
</feature>
<evidence type="ECO:0000256" key="7">
    <source>
        <dbReference type="ARBA" id="ARBA00022842"/>
    </source>
</evidence>
<dbReference type="FunFam" id="3.40.50.300:FF:000292">
    <property type="entry name" value="ATP-dependent dethiobiotin synthetase BioD"/>
    <property type="match status" value="1"/>
</dbReference>
<dbReference type="GO" id="GO:0005829">
    <property type="term" value="C:cytosol"/>
    <property type="evidence" value="ECO:0007669"/>
    <property type="project" value="TreeGrafter"/>
</dbReference>
<feature type="active site" evidence="8">
    <location>
        <position position="38"/>
    </location>
</feature>
<dbReference type="InterPro" id="IPR004472">
    <property type="entry name" value="DTB_synth_BioD"/>
</dbReference>
<feature type="binding site" evidence="8">
    <location>
        <begin position="203"/>
        <end position="205"/>
    </location>
    <ligand>
        <name>ATP</name>
        <dbReference type="ChEBI" id="CHEBI:30616"/>
    </ligand>
</feature>
<evidence type="ECO:0000256" key="6">
    <source>
        <dbReference type="ARBA" id="ARBA00022840"/>
    </source>
</evidence>
<dbReference type="Proteomes" id="UP000235005">
    <property type="component" value="Unassembled WGS sequence"/>
</dbReference>
<keyword evidence="1 8" id="KW-0963">Cytoplasm</keyword>
<keyword evidence="6 8" id="KW-0067">ATP-binding</keyword>
<dbReference type="NCBIfam" id="TIGR00347">
    <property type="entry name" value="bioD"/>
    <property type="match status" value="1"/>
</dbReference>
<comment type="cofactor">
    <cofactor evidence="8">
        <name>Mg(2+)</name>
        <dbReference type="ChEBI" id="CHEBI:18420"/>
    </cofactor>
</comment>
<dbReference type="Gene3D" id="3.40.50.300">
    <property type="entry name" value="P-loop containing nucleotide triphosphate hydrolases"/>
    <property type="match status" value="1"/>
</dbReference>
<dbReference type="GO" id="GO:0000287">
    <property type="term" value="F:magnesium ion binding"/>
    <property type="evidence" value="ECO:0007669"/>
    <property type="project" value="UniProtKB-UniRule"/>
</dbReference>
<feature type="binding site" evidence="8">
    <location>
        <position position="114"/>
    </location>
    <ligand>
        <name>Mg(2+)</name>
        <dbReference type="ChEBI" id="CHEBI:18420"/>
    </ligand>
</feature>
<dbReference type="SUPFAM" id="SSF52540">
    <property type="entry name" value="P-loop containing nucleoside triphosphate hydrolases"/>
    <property type="match status" value="1"/>
</dbReference>
<dbReference type="Pfam" id="PF13500">
    <property type="entry name" value="AAA_26"/>
    <property type="match status" value="1"/>
</dbReference>
<evidence type="ECO:0000256" key="8">
    <source>
        <dbReference type="HAMAP-Rule" id="MF_00336"/>
    </source>
</evidence>
<proteinExistence type="inferred from homology"/>
<gene>
    <name evidence="8 9" type="primary">bioD</name>
    <name evidence="9" type="ORF">C0039_01255</name>
</gene>
<dbReference type="GO" id="GO:0004141">
    <property type="term" value="F:dethiobiotin synthase activity"/>
    <property type="evidence" value="ECO:0007669"/>
    <property type="project" value="UniProtKB-UniRule"/>
</dbReference>
<keyword evidence="4 8" id="KW-0547">Nucleotide-binding</keyword>